<evidence type="ECO:0000313" key="1">
    <source>
        <dbReference type="EMBL" id="WGW13349.1"/>
    </source>
</evidence>
<evidence type="ECO:0000313" key="2">
    <source>
        <dbReference type="Proteomes" id="UP001209083"/>
    </source>
</evidence>
<organism evidence="1 2">
    <name type="scientific">Saxibacter everestensis</name>
    <dbReference type="NCBI Taxonomy" id="2909229"/>
    <lineage>
        <taxon>Bacteria</taxon>
        <taxon>Bacillati</taxon>
        <taxon>Actinomycetota</taxon>
        <taxon>Actinomycetes</taxon>
        <taxon>Micrococcales</taxon>
        <taxon>Brevibacteriaceae</taxon>
        <taxon>Saxibacter</taxon>
    </lineage>
</organism>
<sequence length="120" mass="13351">MKKRLLAFLNSRDEIEAHDDAALRRSSGSTSISELSGRGPVRLGGIVATVTESTPEESPSLWIELSDGSGVVRICWLGRRKIRGIHPGRQLEVEGMVSYKRGRPTLFNPTYTLIDSDRER</sequence>
<keyword evidence="2" id="KW-1185">Reference proteome</keyword>
<name>A0ABY8QY90_9MICO</name>
<gene>
    <name evidence="1" type="ORF">LWF01_06165</name>
</gene>
<dbReference type="CDD" id="cd04488">
    <property type="entry name" value="RecG_wedge_OBF"/>
    <property type="match status" value="1"/>
</dbReference>
<protein>
    <submittedName>
        <fullName evidence="1">OB-fold nucleic acid binding domain-containing protein</fullName>
    </submittedName>
</protein>
<accession>A0ABY8QY90</accession>
<reference evidence="1 2" key="1">
    <citation type="submission" date="2023-05" db="EMBL/GenBank/DDBJ databases">
        <title>Lithophilousrod everest ZFBP1038 complete genpme.</title>
        <authorList>
            <person name="Tian M."/>
        </authorList>
    </citation>
    <scope>NUCLEOTIDE SEQUENCE [LARGE SCALE GENOMIC DNA]</scope>
    <source>
        <strain evidence="1 2">ZFBP1038</strain>
    </source>
</reference>
<dbReference type="EMBL" id="CP090958">
    <property type="protein sequence ID" value="WGW13349.1"/>
    <property type="molecule type" value="Genomic_DNA"/>
</dbReference>
<proteinExistence type="predicted"/>
<dbReference type="Proteomes" id="UP001209083">
    <property type="component" value="Chromosome"/>
</dbReference>
<dbReference type="RefSeq" id="WP_349640168.1">
    <property type="nucleotide sequence ID" value="NZ_CP090958.1"/>
</dbReference>